<dbReference type="CDD" id="cd00519">
    <property type="entry name" value="Lipase_3"/>
    <property type="match status" value="1"/>
</dbReference>
<dbReference type="OrthoDB" id="283604at2759"/>
<evidence type="ECO:0000259" key="1">
    <source>
        <dbReference type="Pfam" id="PF01764"/>
    </source>
</evidence>
<dbReference type="InterPro" id="IPR051218">
    <property type="entry name" value="Sec_MonoDiacylglyc_Lipase"/>
</dbReference>
<gene>
    <name evidence="2" type="ORF">FGO68_gene10993</name>
</gene>
<evidence type="ECO:0000313" key="3">
    <source>
        <dbReference type="Proteomes" id="UP000785679"/>
    </source>
</evidence>
<dbReference type="InterPro" id="IPR029058">
    <property type="entry name" value="AB_hydrolase_fold"/>
</dbReference>
<protein>
    <recommendedName>
        <fullName evidence="1">Fungal lipase-type domain-containing protein</fullName>
    </recommendedName>
</protein>
<comment type="caution">
    <text evidence="2">The sequence shown here is derived from an EMBL/GenBank/DDBJ whole genome shotgun (WGS) entry which is preliminary data.</text>
</comment>
<accession>A0A8J8NKM7</accession>
<dbReference type="Pfam" id="PF01764">
    <property type="entry name" value="Lipase_3"/>
    <property type="match status" value="1"/>
</dbReference>
<evidence type="ECO:0000313" key="2">
    <source>
        <dbReference type="EMBL" id="TNV76484.1"/>
    </source>
</evidence>
<dbReference type="PANTHER" id="PTHR45856:SF25">
    <property type="entry name" value="FUNGAL LIPASE-LIKE DOMAIN-CONTAINING PROTEIN"/>
    <property type="match status" value="1"/>
</dbReference>
<dbReference type="SUPFAM" id="SSF53474">
    <property type="entry name" value="alpha/beta-Hydrolases"/>
    <property type="match status" value="1"/>
</dbReference>
<dbReference type="AlphaFoldDB" id="A0A8J8NKM7"/>
<dbReference type="Proteomes" id="UP000785679">
    <property type="component" value="Unassembled WGS sequence"/>
</dbReference>
<proteinExistence type="predicted"/>
<dbReference type="InterPro" id="IPR002921">
    <property type="entry name" value="Fungal_lipase-type"/>
</dbReference>
<name>A0A8J8NKM7_HALGN</name>
<dbReference type="EMBL" id="RRYP01013495">
    <property type="protein sequence ID" value="TNV76484.1"/>
    <property type="molecule type" value="Genomic_DNA"/>
</dbReference>
<dbReference type="Gene3D" id="3.40.50.1820">
    <property type="entry name" value="alpha/beta hydrolase"/>
    <property type="match status" value="1"/>
</dbReference>
<dbReference type="PANTHER" id="PTHR45856">
    <property type="entry name" value="ALPHA/BETA-HYDROLASES SUPERFAMILY PROTEIN"/>
    <property type="match status" value="1"/>
</dbReference>
<reference evidence="2" key="1">
    <citation type="submission" date="2019-06" db="EMBL/GenBank/DDBJ databases">
        <authorList>
            <person name="Zheng W."/>
        </authorList>
    </citation>
    <scope>NUCLEOTIDE SEQUENCE</scope>
    <source>
        <strain evidence="2">QDHG01</strain>
    </source>
</reference>
<dbReference type="GO" id="GO:0006629">
    <property type="term" value="P:lipid metabolic process"/>
    <property type="evidence" value="ECO:0007669"/>
    <property type="project" value="InterPro"/>
</dbReference>
<sequence>MLYYASATFCDEDTITYWQCGSACTHTQGVGAITVVSDFLDGTYGYVAYNNRTNDIVVAFRGSYDYANWYEDGEYKLTPYKTGPEGAEVHYGFYTDYQDLSSQVISAVDRYLTEHPTAIISVTGHSLGAALATFAALDIKEQIKPANSFYFYTFGSPRCGNQAFTDYMFNRFPANSYSRVVHYSDIVPHLPLTAMGFNHAGLEVWYNDNSNVLSYVTCPQIRGQPESEACSDSLYVYDPSEHLDYIGIDVIGQCTTPASIELDWY</sequence>
<organism evidence="2 3">
    <name type="scientific">Halteria grandinella</name>
    <dbReference type="NCBI Taxonomy" id="5974"/>
    <lineage>
        <taxon>Eukaryota</taxon>
        <taxon>Sar</taxon>
        <taxon>Alveolata</taxon>
        <taxon>Ciliophora</taxon>
        <taxon>Intramacronucleata</taxon>
        <taxon>Spirotrichea</taxon>
        <taxon>Stichotrichia</taxon>
        <taxon>Sporadotrichida</taxon>
        <taxon>Halteriidae</taxon>
        <taxon>Halteria</taxon>
    </lineage>
</organism>
<feature type="domain" description="Fungal lipase-type" evidence="1">
    <location>
        <begin position="57"/>
        <end position="193"/>
    </location>
</feature>
<keyword evidence="3" id="KW-1185">Reference proteome</keyword>